<evidence type="ECO:0000259" key="1">
    <source>
        <dbReference type="Pfam" id="PF20056"/>
    </source>
</evidence>
<gene>
    <name evidence="2" type="ORF">SAMN05443551_4016</name>
</gene>
<accession>A0A1M5XLM3</accession>
<dbReference type="InterPro" id="IPR045601">
    <property type="entry name" value="DUF6455"/>
</dbReference>
<reference evidence="2 3" key="1">
    <citation type="submission" date="2016-11" db="EMBL/GenBank/DDBJ databases">
        <authorList>
            <person name="Jaros S."/>
            <person name="Januszkiewicz K."/>
            <person name="Wedrychowicz H."/>
        </authorList>
    </citation>
    <scope>NUCLEOTIDE SEQUENCE [LARGE SCALE GENOMIC DNA]</scope>
    <source>
        <strain evidence="2 3">DSM 29431</strain>
    </source>
</reference>
<keyword evidence="3" id="KW-1185">Reference proteome</keyword>
<dbReference type="Pfam" id="PF20056">
    <property type="entry name" value="DUF6455"/>
    <property type="match status" value="1"/>
</dbReference>
<feature type="domain" description="DUF6455" evidence="1">
    <location>
        <begin position="11"/>
        <end position="88"/>
    </location>
</feature>
<name>A0A1M5XLM3_9RHOB</name>
<dbReference type="RefSeq" id="WP_072779874.1">
    <property type="nucleotide sequence ID" value="NZ_FQXC01000007.1"/>
</dbReference>
<dbReference type="Proteomes" id="UP000184221">
    <property type="component" value="Unassembled WGS sequence"/>
</dbReference>
<sequence>MTTSLFETTIGAFEERMALRRKMLNVTGVTLPKRRIPKDVEDKIRDTIINCYECKSGETCASWLATAEDGVPPPAFCPNRDTILRLKADGYTQEPGA</sequence>
<proteinExistence type="predicted"/>
<organism evidence="2 3">
    <name type="scientific">Marivita hallyeonensis</name>
    <dbReference type="NCBI Taxonomy" id="996342"/>
    <lineage>
        <taxon>Bacteria</taxon>
        <taxon>Pseudomonadati</taxon>
        <taxon>Pseudomonadota</taxon>
        <taxon>Alphaproteobacteria</taxon>
        <taxon>Rhodobacterales</taxon>
        <taxon>Roseobacteraceae</taxon>
        <taxon>Marivita</taxon>
    </lineage>
</organism>
<dbReference type="EMBL" id="FQXC01000007">
    <property type="protein sequence ID" value="SHI00730.1"/>
    <property type="molecule type" value="Genomic_DNA"/>
</dbReference>
<protein>
    <recommendedName>
        <fullName evidence="1">DUF6455 domain-containing protein</fullName>
    </recommendedName>
</protein>
<dbReference type="AlphaFoldDB" id="A0A1M5XLM3"/>
<evidence type="ECO:0000313" key="2">
    <source>
        <dbReference type="EMBL" id="SHI00730.1"/>
    </source>
</evidence>
<dbReference type="OrthoDB" id="7856557at2"/>
<dbReference type="STRING" id="996342.SAMN05443551_4016"/>
<evidence type="ECO:0000313" key="3">
    <source>
        <dbReference type="Proteomes" id="UP000184221"/>
    </source>
</evidence>